<evidence type="ECO:0000256" key="1">
    <source>
        <dbReference type="ARBA" id="ARBA00004651"/>
    </source>
</evidence>
<evidence type="ECO:0000256" key="4">
    <source>
        <dbReference type="ARBA" id="ARBA00022989"/>
    </source>
</evidence>
<proteinExistence type="predicted"/>
<evidence type="ECO:0000256" key="2">
    <source>
        <dbReference type="ARBA" id="ARBA00022475"/>
    </source>
</evidence>
<dbReference type="EMBL" id="JAATJJ010000001">
    <property type="protein sequence ID" value="NJB70219.1"/>
    <property type="molecule type" value="Genomic_DNA"/>
</dbReference>
<feature type="domain" description="MacB-like periplasmic core" evidence="8">
    <location>
        <begin position="20"/>
        <end position="254"/>
    </location>
</feature>
<feature type="transmembrane region" description="Helical" evidence="6">
    <location>
        <begin position="348"/>
        <end position="370"/>
    </location>
</feature>
<evidence type="ECO:0000259" key="7">
    <source>
        <dbReference type="Pfam" id="PF02687"/>
    </source>
</evidence>
<feature type="domain" description="ABC3 transporter permease C-terminal" evidence="7">
    <location>
        <begin position="686"/>
        <end position="799"/>
    </location>
</feature>
<evidence type="ECO:0000259" key="8">
    <source>
        <dbReference type="Pfam" id="PF12704"/>
    </source>
</evidence>
<feature type="transmembrane region" description="Helical" evidence="6">
    <location>
        <begin position="735"/>
        <end position="753"/>
    </location>
</feature>
<gene>
    <name evidence="9" type="ORF">GGR42_000681</name>
</gene>
<evidence type="ECO:0000256" key="6">
    <source>
        <dbReference type="SAM" id="Phobius"/>
    </source>
</evidence>
<feature type="transmembrane region" description="Helical" evidence="6">
    <location>
        <begin position="21"/>
        <end position="42"/>
    </location>
</feature>
<dbReference type="InterPro" id="IPR025857">
    <property type="entry name" value="MacB_PCD"/>
</dbReference>
<dbReference type="Proteomes" id="UP000590442">
    <property type="component" value="Unassembled WGS sequence"/>
</dbReference>
<feature type="domain" description="ABC3 transporter permease C-terminal" evidence="7">
    <location>
        <begin position="303"/>
        <end position="414"/>
    </location>
</feature>
<keyword evidence="5 6" id="KW-0472">Membrane</keyword>
<name>A0A846R028_9FLAO</name>
<dbReference type="PANTHER" id="PTHR30572">
    <property type="entry name" value="MEMBRANE COMPONENT OF TRANSPORTER-RELATED"/>
    <property type="match status" value="1"/>
</dbReference>
<feature type="transmembrane region" description="Helical" evidence="6">
    <location>
        <begin position="390"/>
        <end position="414"/>
    </location>
</feature>
<reference evidence="9 10" key="1">
    <citation type="submission" date="2020-03" db="EMBL/GenBank/DDBJ databases">
        <title>Genomic Encyclopedia of Type Strains, Phase IV (KMG-IV): sequencing the most valuable type-strain genomes for metagenomic binning, comparative biology and taxonomic classification.</title>
        <authorList>
            <person name="Goeker M."/>
        </authorList>
    </citation>
    <scope>NUCLEOTIDE SEQUENCE [LARGE SCALE GENOMIC DNA]</scope>
    <source>
        <strain evidence="9 10">DSM 29762</strain>
    </source>
</reference>
<dbReference type="RefSeq" id="WP_167960829.1">
    <property type="nucleotide sequence ID" value="NZ_JAATJJ010000001.1"/>
</dbReference>
<dbReference type="AlphaFoldDB" id="A0A846R028"/>
<organism evidence="9 10">
    <name type="scientific">Saonia flava</name>
    <dbReference type="NCBI Taxonomy" id="523696"/>
    <lineage>
        <taxon>Bacteria</taxon>
        <taxon>Pseudomonadati</taxon>
        <taxon>Bacteroidota</taxon>
        <taxon>Flavobacteriia</taxon>
        <taxon>Flavobacteriales</taxon>
        <taxon>Flavobacteriaceae</taxon>
        <taxon>Saonia</taxon>
    </lineage>
</organism>
<dbReference type="InterPro" id="IPR003838">
    <property type="entry name" value="ABC3_permease_C"/>
</dbReference>
<accession>A0A846R028</accession>
<feature type="transmembrane region" description="Helical" evidence="6">
    <location>
        <begin position="435"/>
        <end position="458"/>
    </location>
</feature>
<feature type="domain" description="MacB-like periplasmic core" evidence="8">
    <location>
        <begin position="446"/>
        <end position="650"/>
    </location>
</feature>
<keyword evidence="2" id="KW-1003">Cell membrane</keyword>
<evidence type="ECO:0000256" key="3">
    <source>
        <dbReference type="ARBA" id="ARBA00022692"/>
    </source>
</evidence>
<feature type="transmembrane region" description="Helical" evidence="6">
    <location>
        <begin position="686"/>
        <end position="707"/>
    </location>
</feature>
<dbReference type="GO" id="GO:0005886">
    <property type="term" value="C:plasma membrane"/>
    <property type="evidence" value="ECO:0007669"/>
    <property type="project" value="UniProtKB-SubCell"/>
</dbReference>
<evidence type="ECO:0000313" key="9">
    <source>
        <dbReference type="EMBL" id="NJB70219.1"/>
    </source>
</evidence>
<dbReference type="PANTHER" id="PTHR30572:SF18">
    <property type="entry name" value="ABC-TYPE MACROLIDE FAMILY EXPORT SYSTEM PERMEASE COMPONENT 2"/>
    <property type="match status" value="1"/>
</dbReference>
<dbReference type="InterPro" id="IPR050250">
    <property type="entry name" value="Macrolide_Exporter_MacB"/>
</dbReference>
<feature type="transmembrane region" description="Helical" evidence="6">
    <location>
        <begin position="765"/>
        <end position="787"/>
    </location>
</feature>
<keyword evidence="4 6" id="KW-1133">Transmembrane helix</keyword>
<dbReference type="GO" id="GO:0022857">
    <property type="term" value="F:transmembrane transporter activity"/>
    <property type="evidence" value="ECO:0007669"/>
    <property type="project" value="TreeGrafter"/>
</dbReference>
<dbReference type="Pfam" id="PF02687">
    <property type="entry name" value="FtsX"/>
    <property type="match status" value="2"/>
</dbReference>
<comment type="subcellular location">
    <subcellularLocation>
        <location evidence="1">Cell membrane</location>
        <topology evidence="1">Multi-pass membrane protein</topology>
    </subcellularLocation>
</comment>
<dbReference type="Pfam" id="PF12704">
    <property type="entry name" value="MacB_PCD"/>
    <property type="match status" value="2"/>
</dbReference>
<sequence>MFKNYLKIAWRNLTKNKGYSIINIGGLALGLTVTILIGLWIFDETTYNTNFKNHGHIAQILVNKTNNGETRTRFTLPYPLADELRNTYAGDFEHVVMGSFPGDNILSVEEKNLNEYGAFMEKDALRMFSLHMLKGNHDALNDPNSIVISESTAKAFFGNEDPMGKTMKINNDRNVTVKGVFEELPTNADIFDALRAFTESEKLQFIAPWDLYVASNDWVKTARDRKLWDNNSYQVYVQISDRSSMHAVNDKIKNILYDHVPEGSKQSDPKIFLHPMKDWHLKSSFKNGVSVGGAIQYVRMFGIIGIFVLLLACINFMNLSTARAQKRAKEVGIRKTVGSNKNQLVGQFMFESFVVTLSAFVLAIVLVALLLPLFNQLADKQIVLPFFNPIFWSIGLGLVLATSIMAGSYPALYLSSFRPMKVLKGSLLTGTSAMSFRKALVIIQFTVSIILVVGTVVVNRQIQHTKNQPIGYDKSELIMVEKNTEDFEGKYNSLREALKKTGVVAEMAESSSPLTEIWHSNGGYEWEGKDPSFMTNINSNYVSHDFGKTVGWEMAQGRDFSRDFASDSTAYILNEAAVEYMNLQDPIGKTIRWSDGEHKVIGVVKNLITESPFEPVKQCIYTIRYDETNLINLKLAPSKSPTESLAQIETVFQKFAPSVPFEYQFVDAAFGNKFKTEERMRKLSGIFSFLALFISCLGLFGLATFMAEQRTKEIGIRKVLGASISSLFKMLSKDFAVLILVSGVIAIPVAYYFMEQWLQNYTYRIAIPLWVFGAAILGVLLVAIFTISFQAIRAAKQNPVESLRTE</sequence>
<protein>
    <submittedName>
        <fullName evidence="9">ABC-type antimicrobial peptide transport system permease subunit</fullName>
    </submittedName>
</protein>
<evidence type="ECO:0000256" key="5">
    <source>
        <dbReference type="ARBA" id="ARBA00023136"/>
    </source>
</evidence>
<keyword evidence="10" id="KW-1185">Reference proteome</keyword>
<evidence type="ECO:0000313" key="10">
    <source>
        <dbReference type="Proteomes" id="UP000590442"/>
    </source>
</evidence>
<feature type="transmembrane region" description="Helical" evidence="6">
    <location>
        <begin position="297"/>
        <end position="319"/>
    </location>
</feature>
<keyword evidence="3 6" id="KW-0812">Transmembrane</keyword>
<comment type="caution">
    <text evidence="9">The sequence shown here is derived from an EMBL/GenBank/DDBJ whole genome shotgun (WGS) entry which is preliminary data.</text>
</comment>